<evidence type="ECO:0000313" key="2">
    <source>
        <dbReference type="Proteomes" id="UP001413721"/>
    </source>
</evidence>
<organism evidence="1 2">
    <name type="scientific">Tistrella arctica</name>
    <dbReference type="NCBI Taxonomy" id="3133430"/>
    <lineage>
        <taxon>Bacteria</taxon>
        <taxon>Pseudomonadati</taxon>
        <taxon>Pseudomonadota</taxon>
        <taxon>Alphaproteobacteria</taxon>
        <taxon>Geminicoccales</taxon>
        <taxon>Geminicoccaceae</taxon>
        <taxon>Tistrella</taxon>
    </lineage>
</organism>
<reference evidence="1 2" key="1">
    <citation type="submission" date="2024-03" db="EMBL/GenBank/DDBJ databases">
        <title>High-quality draft genome sequencing of Tistrella sp. BH-R2-4.</title>
        <authorList>
            <person name="Dong C."/>
        </authorList>
    </citation>
    <scope>NUCLEOTIDE SEQUENCE [LARGE SCALE GENOMIC DNA]</scope>
    <source>
        <strain evidence="1 2">BH-R2-4</strain>
    </source>
</reference>
<keyword evidence="2" id="KW-1185">Reference proteome</keyword>
<name>A0ABU9YLE6_9PROT</name>
<accession>A0ABU9YLE6</accession>
<dbReference type="Proteomes" id="UP001413721">
    <property type="component" value="Unassembled WGS sequence"/>
</dbReference>
<evidence type="ECO:0000313" key="1">
    <source>
        <dbReference type="EMBL" id="MEN2989537.1"/>
    </source>
</evidence>
<protein>
    <submittedName>
        <fullName evidence="1">Uncharacterized protein</fullName>
    </submittedName>
</protein>
<comment type="caution">
    <text evidence="1">The sequence shown here is derived from an EMBL/GenBank/DDBJ whole genome shotgun (WGS) entry which is preliminary data.</text>
</comment>
<proteinExistence type="predicted"/>
<gene>
    <name evidence="1" type="ORF">WG926_14570</name>
</gene>
<dbReference type="RefSeq" id="WP_345933099.1">
    <property type="nucleotide sequence ID" value="NZ_JBBKTV010000004.1"/>
</dbReference>
<sequence length="85" mass="8800">MKQALMTDGDAGVAVLEVEGEGRSAGMGMIPTIDLRHGSSTSAANPVDGCGFMRAGGGRVMLPCPMYSSDSRESRTAIDFCQAQS</sequence>
<dbReference type="EMBL" id="JBBKTW010000005">
    <property type="protein sequence ID" value="MEN2989537.1"/>
    <property type="molecule type" value="Genomic_DNA"/>
</dbReference>